<dbReference type="Proteomes" id="UP000277580">
    <property type="component" value="Unassembled WGS sequence"/>
</dbReference>
<dbReference type="GO" id="GO:0043161">
    <property type="term" value="P:proteasome-mediated ubiquitin-dependent protein catabolic process"/>
    <property type="evidence" value="ECO:0007669"/>
    <property type="project" value="TreeGrafter"/>
</dbReference>
<dbReference type="PANTHER" id="PTHR19847:SF7">
    <property type="entry name" value="DDB1- AND CUL4-ASSOCIATED FACTOR 11"/>
    <property type="match status" value="1"/>
</dbReference>
<evidence type="ECO:0000256" key="2">
    <source>
        <dbReference type="ARBA" id="ARBA00022737"/>
    </source>
</evidence>
<dbReference type="PROSITE" id="PS50294">
    <property type="entry name" value="WD_REPEATS_REGION"/>
    <property type="match status" value="2"/>
</dbReference>
<reference evidence="5 6" key="1">
    <citation type="journal article" date="2018" name="Nat. Ecol. Evol.">
        <title>Pezizomycetes genomes reveal the molecular basis of ectomycorrhizal truffle lifestyle.</title>
        <authorList>
            <person name="Murat C."/>
            <person name="Payen T."/>
            <person name="Noel B."/>
            <person name="Kuo A."/>
            <person name="Morin E."/>
            <person name="Chen J."/>
            <person name="Kohler A."/>
            <person name="Krizsan K."/>
            <person name="Balestrini R."/>
            <person name="Da Silva C."/>
            <person name="Montanini B."/>
            <person name="Hainaut M."/>
            <person name="Levati E."/>
            <person name="Barry K.W."/>
            <person name="Belfiori B."/>
            <person name="Cichocki N."/>
            <person name="Clum A."/>
            <person name="Dockter R.B."/>
            <person name="Fauchery L."/>
            <person name="Guy J."/>
            <person name="Iotti M."/>
            <person name="Le Tacon F."/>
            <person name="Lindquist E.A."/>
            <person name="Lipzen A."/>
            <person name="Malagnac F."/>
            <person name="Mello A."/>
            <person name="Molinier V."/>
            <person name="Miyauchi S."/>
            <person name="Poulain J."/>
            <person name="Riccioni C."/>
            <person name="Rubini A."/>
            <person name="Sitrit Y."/>
            <person name="Splivallo R."/>
            <person name="Traeger S."/>
            <person name="Wang M."/>
            <person name="Zifcakova L."/>
            <person name="Wipf D."/>
            <person name="Zambonelli A."/>
            <person name="Paolocci F."/>
            <person name="Nowrousian M."/>
            <person name="Ottonello S."/>
            <person name="Baldrian P."/>
            <person name="Spatafora J.W."/>
            <person name="Henrissat B."/>
            <person name="Nagy L.G."/>
            <person name="Aury J.M."/>
            <person name="Wincker P."/>
            <person name="Grigoriev I.V."/>
            <person name="Bonfante P."/>
            <person name="Martin F.M."/>
        </authorList>
    </citation>
    <scope>NUCLEOTIDE SEQUENCE [LARGE SCALE GENOMIC DNA]</scope>
    <source>
        <strain evidence="5 6">CCBAS932</strain>
    </source>
</reference>
<feature type="region of interest" description="Disordered" evidence="4">
    <location>
        <begin position="509"/>
        <end position="531"/>
    </location>
</feature>
<dbReference type="STRING" id="1392247.A0A3N4KR00"/>
<sequence length="531" mass="60032">MVFRLSSGNSAFVEIDRYPRRRPPPQYSEFDPVPSAIGQELMRSGDFGSLQSYGAGGVSKPTKGFTLSRRLLEREIGSYVGERGRILNQLMAQSMLPSSKADFIIHYDNRSYSGQFSEDGNFFYSCSQDFQVRMYDTSNPYEWKYYKSVDYIGGRWTITDATLSPDNNHLAYSSITSCVFMANTSPGNDEITPLELSHGERGNRNIWSVRFSGDGREIVAGASDSCLYVYDIETRTPILRLQGHEEDVNAVCYGDQSSPHILYSGSDDTTIKVWDRRSMADGREVGVFAGHTEGLTYVDSKGDGRYVLSNAKDQTMKLWDIRRVALNQRHEKMMDPKEFDGLPEFNYSSGFDYRSQIYREPPIKLPHDSSLVTYRGHSVHKTLIRCHFSPPTSTGSRYVYTGSSDGKAKIYNLDATIAGEIDVNAATLNTRPVDERLNNSWYRDWDEGSSSRTSWKTCVRDVSWHPSAPVLAATCWNGYGLTTGTVSLHTWNGGESRWDGKVTARRYNPQMRPRFQEASEDDDSDDMIDDI</sequence>
<gene>
    <name evidence="5" type="ORF">P167DRAFT_487037</name>
</gene>
<dbReference type="PROSITE" id="PS50082">
    <property type="entry name" value="WD_REPEATS_2"/>
    <property type="match status" value="2"/>
</dbReference>
<dbReference type="EMBL" id="ML119125">
    <property type="protein sequence ID" value="RPB13003.1"/>
    <property type="molecule type" value="Genomic_DNA"/>
</dbReference>
<dbReference type="Pfam" id="PF00400">
    <property type="entry name" value="WD40"/>
    <property type="match status" value="5"/>
</dbReference>
<dbReference type="OrthoDB" id="63070at2759"/>
<dbReference type="InterPro" id="IPR036322">
    <property type="entry name" value="WD40_repeat_dom_sf"/>
</dbReference>
<protein>
    <submittedName>
        <fullName evidence="5">WD40 repeat-like protein</fullName>
    </submittedName>
</protein>
<evidence type="ECO:0000313" key="6">
    <source>
        <dbReference type="Proteomes" id="UP000277580"/>
    </source>
</evidence>
<dbReference type="InterPro" id="IPR051859">
    <property type="entry name" value="DCAF"/>
</dbReference>
<feature type="repeat" description="WD" evidence="3">
    <location>
        <begin position="288"/>
        <end position="322"/>
    </location>
</feature>
<dbReference type="PRINTS" id="PR00320">
    <property type="entry name" value="GPROTEINBRPT"/>
</dbReference>
<feature type="compositionally biased region" description="Acidic residues" evidence="4">
    <location>
        <begin position="518"/>
        <end position="531"/>
    </location>
</feature>
<dbReference type="SMART" id="SM00320">
    <property type="entry name" value="WD40"/>
    <property type="match status" value="6"/>
</dbReference>
<dbReference type="InParanoid" id="A0A3N4KR00"/>
<dbReference type="InterPro" id="IPR020472">
    <property type="entry name" value="WD40_PAC1"/>
</dbReference>
<proteinExistence type="predicted"/>
<dbReference type="GO" id="GO:0080008">
    <property type="term" value="C:Cul4-RING E3 ubiquitin ligase complex"/>
    <property type="evidence" value="ECO:0007669"/>
    <property type="project" value="TreeGrafter"/>
</dbReference>
<evidence type="ECO:0000313" key="5">
    <source>
        <dbReference type="EMBL" id="RPB13003.1"/>
    </source>
</evidence>
<name>A0A3N4KR00_9PEZI</name>
<feature type="repeat" description="WD" evidence="3">
    <location>
        <begin position="241"/>
        <end position="275"/>
    </location>
</feature>
<dbReference type="FunFam" id="2.130.10.10:FF:000557">
    <property type="entry name" value="WD repeat protein"/>
    <property type="match status" value="1"/>
</dbReference>
<dbReference type="PANTHER" id="PTHR19847">
    <property type="entry name" value="DDB1- AND CUL4-ASSOCIATED FACTOR 11"/>
    <property type="match status" value="1"/>
</dbReference>
<dbReference type="AlphaFoldDB" id="A0A3N4KR00"/>
<dbReference type="Gene3D" id="2.130.10.10">
    <property type="entry name" value="YVTN repeat-like/Quinoprotein amine dehydrogenase"/>
    <property type="match status" value="2"/>
</dbReference>
<keyword evidence="6" id="KW-1185">Reference proteome</keyword>
<keyword evidence="1 3" id="KW-0853">WD repeat</keyword>
<dbReference type="SUPFAM" id="SSF50978">
    <property type="entry name" value="WD40 repeat-like"/>
    <property type="match status" value="1"/>
</dbReference>
<keyword evidence="2" id="KW-0677">Repeat</keyword>
<dbReference type="InterPro" id="IPR015943">
    <property type="entry name" value="WD40/YVTN_repeat-like_dom_sf"/>
</dbReference>
<organism evidence="5 6">
    <name type="scientific">Morchella conica CCBAS932</name>
    <dbReference type="NCBI Taxonomy" id="1392247"/>
    <lineage>
        <taxon>Eukaryota</taxon>
        <taxon>Fungi</taxon>
        <taxon>Dikarya</taxon>
        <taxon>Ascomycota</taxon>
        <taxon>Pezizomycotina</taxon>
        <taxon>Pezizomycetes</taxon>
        <taxon>Pezizales</taxon>
        <taxon>Morchellaceae</taxon>
        <taxon>Morchella</taxon>
    </lineage>
</organism>
<evidence type="ECO:0000256" key="3">
    <source>
        <dbReference type="PROSITE-ProRule" id="PRU00221"/>
    </source>
</evidence>
<evidence type="ECO:0000256" key="1">
    <source>
        <dbReference type="ARBA" id="ARBA00022574"/>
    </source>
</evidence>
<dbReference type="InterPro" id="IPR001680">
    <property type="entry name" value="WD40_rpt"/>
</dbReference>
<evidence type="ECO:0000256" key="4">
    <source>
        <dbReference type="SAM" id="MobiDB-lite"/>
    </source>
</evidence>
<accession>A0A3N4KR00</accession>